<dbReference type="InterPro" id="IPR003776">
    <property type="entry name" value="YcaO-like_dom"/>
</dbReference>
<keyword evidence="6" id="KW-1185">Reference proteome</keyword>
<reference evidence="3 6" key="2">
    <citation type="submission" date="2021-03" db="EMBL/GenBank/DDBJ databases">
        <title>Whole genome shotgun sequence of Salinispora arenicola NBRC 105043.</title>
        <authorList>
            <person name="Komaki H."/>
            <person name="Tamura T."/>
        </authorList>
    </citation>
    <scope>NUCLEOTIDE SEQUENCE [LARGE SCALE GENOMIC DNA]</scope>
    <source>
        <strain evidence="3 6">NBRC 105043</strain>
    </source>
</reference>
<keyword evidence="4" id="KW-0808">Transferase</keyword>
<dbReference type="InterPro" id="IPR022291">
    <property type="entry name" value="Bacteriocin_synth_cyclodeHase"/>
</dbReference>
<dbReference type="PROSITE" id="PS51664">
    <property type="entry name" value="YCAO"/>
    <property type="match status" value="1"/>
</dbReference>
<keyword evidence="4" id="KW-0689">Ribosomal protein</keyword>
<dbReference type="NCBIfam" id="TIGR03604">
    <property type="entry name" value="TOMM_cyclo_SagD"/>
    <property type="match status" value="1"/>
</dbReference>
<dbReference type="GeneID" id="93772946"/>
<dbReference type="Proteomes" id="UP000315983">
    <property type="component" value="Unassembled WGS sequence"/>
</dbReference>
<evidence type="ECO:0000313" key="3">
    <source>
        <dbReference type="EMBL" id="GIM84373.1"/>
    </source>
</evidence>
<dbReference type="Pfam" id="PF02624">
    <property type="entry name" value="YcaO"/>
    <property type="match status" value="1"/>
</dbReference>
<accession>A0A542XRS6</accession>
<dbReference type="RefSeq" id="WP_029024279.1">
    <property type="nucleotide sequence ID" value="NZ_BOQM01000010.1"/>
</dbReference>
<keyword evidence="4" id="KW-0687">Ribonucleoprotein</keyword>
<comment type="caution">
    <text evidence="4">The sequence shown here is derived from an EMBL/GenBank/DDBJ whole genome shotgun (WGS) entry which is preliminary data.</text>
</comment>
<dbReference type="InterPro" id="IPR027624">
    <property type="entry name" value="TOMM_cyclo_SagD"/>
</dbReference>
<gene>
    <name evidence="4" type="ORF">FB564_3766</name>
    <name evidence="3" type="ORF">Sar04_16990</name>
</gene>
<evidence type="ECO:0000259" key="2">
    <source>
        <dbReference type="PROSITE" id="PS51664"/>
    </source>
</evidence>
<feature type="region of interest" description="Disordered" evidence="1">
    <location>
        <begin position="180"/>
        <end position="207"/>
    </location>
</feature>
<dbReference type="PANTHER" id="PTHR37809:SF1">
    <property type="entry name" value="RIBOSOMAL PROTEIN S12 METHYLTHIOTRANSFERASE ACCESSORY FACTOR YCAO"/>
    <property type="match status" value="1"/>
</dbReference>
<dbReference type="Gene3D" id="3.30.40.250">
    <property type="match status" value="1"/>
</dbReference>
<organism evidence="4 5">
    <name type="scientific">Salinispora arenicola</name>
    <dbReference type="NCBI Taxonomy" id="168697"/>
    <lineage>
        <taxon>Bacteria</taxon>
        <taxon>Bacillati</taxon>
        <taxon>Actinomycetota</taxon>
        <taxon>Actinomycetes</taxon>
        <taxon>Micromonosporales</taxon>
        <taxon>Micromonosporaceae</taxon>
        <taxon>Salinispora</taxon>
    </lineage>
</organism>
<evidence type="ECO:0000313" key="5">
    <source>
        <dbReference type="Proteomes" id="UP000315983"/>
    </source>
</evidence>
<dbReference type="EMBL" id="VFOL01000001">
    <property type="protein sequence ID" value="TQL38565.1"/>
    <property type="molecule type" value="Genomic_DNA"/>
</dbReference>
<dbReference type="PANTHER" id="PTHR37809">
    <property type="entry name" value="RIBOSOMAL PROTEIN S12 METHYLTHIOTRANSFERASE ACCESSORY FACTOR YCAO"/>
    <property type="match status" value="1"/>
</dbReference>
<feature type="domain" description="YcaO" evidence="2">
    <location>
        <begin position="264"/>
        <end position="646"/>
    </location>
</feature>
<sequence length="646" mass="70288">MTATAAAAARPTPLSAAAAHLQQHLRHRWTAQPTGGKPRVVALGDTDALAAPAAADPDRRDATVHLTAATVLIGPSSSTAGPACGHCLAIRWQRLRTRSQRDALEVGDQTTAVGPWPQLTTYQLDAVWQLYRASHTGPPLPPPPSWDRHSTPLPRVSQLDLASLRIRTYPVLADPRCPSCARQRPDTPDPLVLAHHPRPKPRPDTYRLSTPDGYPLPATALVNPVCGALGAGTALTITSPTTAPVTGSVFIRGYGGLLDVSWSGQSSGYDASRSLAYLEGLERYAGTHRRRNTTPVIAAYADLDTDALHPDRCGSHPDEVYDTDPILRRFDPQRPIPWVWGQNLHTGKPVLVPRRLCFYSSPAAGDTFVLSSSSGCATGSCLEEAALFGMLELIERDAFLLAWYGNLTLPRIDLDTCPPVVRALVDRAELQGYRLYAFDNRIDLDVPVVTSLAVRHDGGPGLLSFAAAAHLDPRQAVTGALAEALTYIPHQPATVRRRRAELERMADDYTLVRRLPDHSALFGLPRMAVHAESYLDDRGTLPIEHAFTGYRPPGTPDLRDDLRRVLDLLHARGLEAIMVDQTTPEQEAVGLRSVCTIVPGLLPIDFGWIRQRAPHLPRLRTAPVVAGLADTELTDADFRLVPHPFP</sequence>
<evidence type="ECO:0000256" key="1">
    <source>
        <dbReference type="SAM" id="MobiDB-lite"/>
    </source>
</evidence>
<dbReference type="Gene3D" id="3.30.160.660">
    <property type="match status" value="1"/>
</dbReference>
<dbReference type="Gene3D" id="3.30.1330.230">
    <property type="match status" value="1"/>
</dbReference>
<protein>
    <submittedName>
        <fullName evidence="4">Ribosomal protein S12 methylthiotransferase accessory factor</fullName>
    </submittedName>
</protein>
<dbReference type="GO" id="GO:0016740">
    <property type="term" value="F:transferase activity"/>
    <property type="evidence" value="ECO:0007669"/>
    <property type="project" value="UniProtKB-KW"/>
</dbReference>
<dbReference type="GO" id="GO:0005840">
    <property type="term" value="C:ribosome"/>
    <property type="evidence" value="ECO:0007669"/>
    <property type="project" value="UniProtKB-KW"/>
</dbReference>
<name>A0A542XRS6_SALAC</name>
<dbReference type="EMBL" id="BOQM01000010">
    <property type="protein sequence ID" value="GIM84373.1"/>
    <property type="molecule type" value="Genomic_DNA"/>
</dbReference>
<evidence type="ECO:0000313" key="4">
    <source>
        <dbReference type="EMBL" id="TQL38565.1"/>
    </source>
</evidence>
<dbReference type="AlphaFoldDB" id="A0A542XRS6"/>
<proteinExistence type="predicted"/>
<dbReference type="Proteomes" id="UP000677457">
    <property type="component" value="Unassembled WGS sequence"/>
</dbReference>
<reference evidence="4 5" key="1">
    <citation type="submission" date="2019-06" db="EMBL/GenBank/DDBJ databases">
        <title>Sequencing the genomes of 1000 actinobacteria strains.</title>
        <authorList>
            <person name="Klenk H.-P."/>
        </authorList>
    </citation>
    <scope>NUCLEOTIDE SEQUENCE [LARGE SCALE GENOMIC DNA]</scope>
    <source>
        <strain evidence="4 5">DSM 44819</strain>
    </source>
</reference>
<evidence type="ECO:0000313" key="6">
    <source>
        <dbReference type="Proteomes" id="UP000677457"/>
    </source>
</evidence>
<dbReference type="NCBIfam" id="TIGR03882">
    <property type="entry name" value="cyclo_dehyd_2"/>
    <property type="match status" value="1"/>
</dbReference>